<dbReference type="GO" id="GO:0003677">
    <property type="term" value="F:DNA binding"/>
    <property type="evidence" value="ECO:0007669"/>
    <property type="project" value="UniProtKB-UniRule"/>
</dbReference>
<dbReference type="SUPFAM" id="SSF46689">
    <property type="entry name" value="Homeodomain-like"/>
    <property type="match status" value="1"/>
</dbReference>
<dbReference type="Proteomes" id="UP000184080">
    <property type="component" value="Unassembled WGS sequence"/>
</dbReference>
<feature type="DNA-binding region" description="H-T-H motif" evidence="2">
    <location>
        <begin position="32"/>
        <end position="51"/>
    </location>
</feature>
<dbReference type="PANTHER" id="PTHR43479">
    <property type="entry name" value="ACREF/ENVCD OPERON REPRESSOR-RELATED"/>
    <property type="match status" value="1"/>
</dbReference>
<reference evidence="4 5" key="1">
    <citation type="submission" date="2016-11" db="EMBL/GenBank/DDBJ databases">
        <authorList>
            <person name="Jaros S."/>
            <person name="Januszkiewicz K."/>
            <person name="Wedrychowicz H."/>
        </authorList>
    </citation>
    <scope>NUCLEOTIDE SEQUENCE [LARGE SCALE GENOMIC DNA]</scope>
    <source>
        <strain evidence="4 5">DSM 21864</strain>
    </source>
</reference>
<dbReference type="InterPro" id="IPR001647">
    <property type="entry name" value="HTH_TetR"/>
</dbReference>
<evidence type="ECO:0000256" key="2">
    <source>
        <dbReference type="PROSITE-ProRule" id="PRU00335"/>
    </source>
</evidence>
<protein>
    <submittedName>
        <fullName evidence="4">Transcriptional regulator, TetR family</fullName>
    </submittedName>
</protein>
<dbReference type="PANTHER" id="PTHR43479:SF11">
    <property type="entry name" value="ACREF_ENVCD OPERON REPRESSOR-RELATED"/>
    <property type="match status" value="1"/>
</dbReference>
<dbReference type="AlphaFoldDB" id="A0A1M6EBB9"/>
<evidence type="ECO:0000313" key="5">
    <source>
        <dbReference type="Proteomes" id="UP000184080"/>
    </source>
</evidence>
<organism evidence="4 5">
    <name type="scientific">Clostridium amylolyticum</name>
    <dbReference type="NCBI Taxonomy" id="1121298"/>
    <lineage>
        <taxon>Bacteria</taxon>
        <taxon>Bacillati</taxon>
        <taxon>Bacillota</taxon>
        <taxon>Clostridia</taxon>
        <taxon>Eubacteriales</taxon>
        <taxon>Clostridiaceae</taxon>
        <taxon>Clostridium</taxon>
    </lineage>
</organism>
<keyword evidence="1 2" id="KW-0238">DNA-binding</keyword>
<proteinExistence type="predicted"/>
<name>A0A1M6EBB9_9CLOT</name>
<dbReference type="InterPro" id="IPR050624">
    <property type="entry name" value="HTH-type_Tx_Regulator"/>
</dbReference>
<dbReference type="InterPro" id="IPR009057">
    <property type="entry name" value="Homeodomain-like_sf"/>
</dbReference>
<dbReference type="PROSITE" id="PS50977">
    <property type="entry name" value="HTH_TETR_2"/>
    <property type="match status" value="1"/>
</dbReference>
<evidence type="ECO:0000313" key="4">
    <source>
        <dbReference type="EMBL" id="SHI82807.1"/>
    </source>
</evidence>
<evidence type="ECO:0000259" key="3">
    <source>
        <dbReference type="PROSITE" id="PS50977"/>
    </source>
</evidence>
<dbReference type="EMBL" id="FQZO01000002">
    <property type="protein sequence ID" value="SHI82807.1"/>
    <property type="molecule type" value="Genomic_DNA"/>
</dbReference>
<dbReference type="Gene3D" id="1.10.357.10">
    <property type="entry name" value="Tetracycline Repressor, domain 2"/>
    <property type="match status" value="1"/>
</dbReference>
<accession>A0A1M6EBB9</accession>
<sequence>MARNKYPEVTINRILDTSLKLFIVKGYEQTTIQDIVDNLGDLSKGAIYHHFSSKEDIFDAVTSRMYEEHNPFDSIKDDKSLNGLQKLKKVFVKSISNKEQQQLYRSSPTLMKNPKFLSGQLNQCITFYAPLLRKVIEEGIKDGSITVDNSKELSEVVMLLINVWLNPAVFAVTKEQFTSKISFLKKLLDNIGLPVIDTEIMLALNGFRDATFS</sequence>
<keyword evidence="5" id="KW-1185">Reference proteome</keyword>
<evidence type="ECO:0000256" key="1">
    <source>
        <dbReference type="ARBA" id="ARBA00023125"/>
    </source>
</evidence>
<dbReference type="STRING" id="1121298.SAMN05444401_1520"/>
<feature type="domain" description="HTH tetR-type" evidence="3">
    <location>
        <begin position="8"/>
        <end position="69"/>
    </location>
</feature>
<dbReference type="Pfam" id="PF00440">
    <property type="entry name" value="TetR_N"/>
    <property type="match status" value="1"/>
</dbReference>
<dbReference type="OrthoDB" id="9814200at2"/>
<gene>
    <name evidence="4" type="ORF">SAMN05444401_1520</name>
</gene>
<dbReference type="RefSeq" id="WP_073005213.1">
    <property type="nucleotide sequence ID" value="NZ_FQZO01000002.1"/>
</dbReference>